<reference evidence="1" key="1">
    <citation type="submission" date="2023-01" db="EMBL/GenBank/DDBJ databases">
        <authorList>
            <person name="Sprotte S."/>
            <person name="Brinks E."/>
        </authorList>
    </citation>
    <scope>NUCLEOTIDE SEQUENCE</scope>
</reference>
<evidence type="ECO:0000313" key="1">
    <source>
        <dbReference type="EMBL" id="WDQ45541.1"/>
    </source>
</evidence>
<protein>
    <submittedName>
        <fullName evidence="1">Uncharacterized protein</fullName>
    </submittedName>
</protein>
<proteinExistence type="predicted"/>
<name>A0AAT9TTN7_9CAUD</name>
<reference evidence="1" key="2">
    <citation type="journal article" date="2024" name="Heliyon">
        <title>Complete genome sequence of the novel virulent phage PMBT24 infecting Enterocloster bolteae from the human gut.</title>
        <authorList>
            <person name="Sprotte S."/>
            <person name="Brinks E."/>
            <person name="Neve H."/>
            <person name="Franz C.M.A.P."/>
        </authorList>
    </citation>
    <scope>NUCLEOTIDE SEQUENCE</scope>
</reference>
<dbReference type="EMBL" id="OQ326496">
    <property type="protein sequence ID" value="WDQ45541.1"/>
    <property type="molecule type" value="Genomic_DNA"/>
</dbReference>
<sequence length="423" mass="48007">MALKYYLNYIDNLAMSPNTEYRSGMQALVDAQWDNTTTKYTIQEEANIGTSIYTDIEVYINHVINESFTGRKNGDDFRKLIFKEIIQSGQKSFRNARGHMYKFDNNYWITTFTDNYNGDSVSVVVRRCNNIAKYVDKETGDIIEVPCVLDYTATSPSPKYSEDIVTPDNHVVLIVQGNNNTKWWKQNQRFIFNGRPFKITGFNNYLQNNYVTQDTTILYFDLYLDEIQPSDDIENSIANRYDYVYSVNILQGNFSAKKGDSGTLTAEVRLNNEVVSRPIIWSCIPPTGANIDSDGNYTILAEPGTEVEFKASISQYEQVTGVVTCQVVESLPEIKKLVIDPVLSSIPQEQSKTFSVNLYIDGIKQTDIVNYSVEGVSTSYYSVKRNSNDFTVSALRASTNPLVFNFSVGDIKETLEIKLKSAF</sequence>
<organism evidence="1">
    <name type="scientific">Enterocloster phage PMBT24</name>
    <dbReference type="NCBI Taxonomy" id="3025413"/>
    <lineage>
        <taxon>Viruses</taxon>
        <taxon>Duplodnaviria</taxon>
        <taxon>Heunggongvirae</taxon>
        <taxon>Uroviricota</taxon>
        <taxon>Caudoviricetes</taxon>
    </lineage>
</organism>
<accession>A0AAT9TTN7</accession>